<dbReference type="AlphaFoldDB" id="A0A2V3W366"/>
<proteinExistence type="predicted"/>
<dbReference type="InterPro" id="IPR020076">
    <property type="entry name" value="DUF2768"/>
</dbReference>
<sequence>MSAAELKEIVSFIGIGLLIMAIALIQLARRKLSGIFSLIVSMLAYVCLVVGALIVFYVVISGPTG</sequence>
<evidence type="ECO:0000256" key="1">
    <source>
        <dbReference type="SAM" id="Phobius"/>
    </source>
</evidence>
<evidence type="ECO:0000313" key="2">
    <source>
        <dbReference type="EMBL" id="PXW88737.1"/>
    </source>
</evidence>
<dbReference type="RefSeq" id="WP_110394564.1">
    <property type="nucleotide sequence ID" value="NZ_QJJQ01000003.1"/>
</dbReference>
<keyword evidence="3" id="KW-1185">Reference proteome</keyword>
<evidence type="ECO:0000313" key="3">
    <source>
        <dbReference type="Proteomes" id="UP000247978"/>
    </source>
</evidence>
<comment type="caution">
    <text evidence="2">The sequence shown here is derived from an EMBL/GenBank/DDBJ whole genome shotgun (WGS) entry which is preliminary data.</text>
</comment>
<feature type="transmembrane region" description="Helical" evidence="1">
    <location>
        <begin position="35"/>
        <end position="60"/>
    </location>
</feature>
<feature type="transmembrane region" description="Helical" evidence="1">
    <location>
        <begin position="6"/>
        <end position="28"/>
    </location>
</feature>
<dbReference type="Pfam" id="PF10966">
    <property type="entry name" value="DUF2768"/>
    <property type="match status" value="1"/>
</dbReference>
<dbReference type="OrthoDB" id="2476435at2"/>
<dbReference type="Proteomes" id="UP000247978">
    <property type="component" value="Unassembled WGS sequence"/>
</dbReference>
<gene>
    <name evidence="2" type="ORF">DFR56_103243</name>
</gene>
<name>A0A2V3W366_9BACI</name>
<organism evidence="2 3">
    <name type="scientific">Pseudogracilibacillus auburnensis</name>
    <dbReference type="NCBI Taxonomy" id="1494959"/>
    <lineage>
        <taxon>Bacteria</taxon>
        <taxon>Bacillati</taxon>
        <taxon>Bacillota</taxon>
        <taxon>Bacilli</taxon>
        <taxon>Bacillales</taxon>
        <taxon>Bacillaceae</taxon>
        <taxon>Pseudogracilibacillus</taxon>
    </lineage>
</organism>
<keyword evidence="1" id="KW-0472">Membrane</keyword>
<accession>A0A2V3W366</accession>
<keyword evidence="1" id="KW-0812">Transmembrane</keyword>
<keyword evidence="1" id="KW-1133">Transmembrane helix</keyword>
<reference evidence="2 3" key="1">
    <citation type="submission" date="2018-05" db="EMBL/GenBank/DDBJ databases">
        <title>Genomic Encyclopedia of Type Strains, Phase IV (KMG-IV): sequencing the most valuable type-strain genomes for metagenomic binning, comparative biology and taxonomic classification.</title>
        <authorList>
            <person name="Goeker M."/>
        </authorList>
    </citation>
    <scope>NUCLEOTIDE SEQUENCE [LARGE SCALE GENOMIC DNA]</scope>
    <source>
        <strain evidence="2 3">DSM 28556</strain>
    </source>
</reference>
<dbReference type="EMBL" id="QJJQ01000003">
    <property type="protein sequence ID" value="PXW88737.1"/>
    <property type="molecule type" value="Genomic_DNA"/>
</dbReference>
<protein>
    <submittedName>
        <fullName evidence="2">Uncharacterized protein DUF2768</fullName>
    </submittedName>
</protein>